<gene>
    <name evidence="1" type="ORF">RSE6_12434</name>
</gene>
<proteinExistence type="predicted"/>
<name>A0A1E1MQD2_RHYSE</name>
<dbReference type="Proteomes" id="UP000177625">
    <property type="component" value="Unassembled WGS sequence"/>
</dbReference>
<organism evidence="1 2">
    <name type="scientific">Rhynchosporium secalis</name>
    <name type="common">Barley scald fungus</name>
    <dbReference type="NCBI Taxonomy" id="38038"/>
    <lineage>
        <taxon>Eukaryota</taxon>
        <taxon>Fungi</taxon>
        <taxon>Dikarya</taxon>
        <taxon>Ascomycota</taxon>
        <taxon>Pezizomycotina</taxon>
        <taxon>Leotiomycetes</taxon>
        <taxon>Helotiales</taxon>
        <taxon>Ploettnerulaceae</taxon>
        <taxon>Rhynchosporium</taxon>
    </lineage>
</organism>
<keyword evidence="2" id="KW-1185">Reference proteome</keyword>
<accession>A0A1E1MQD2</accession>
<reference evidence="2" key="1">
    <citation type="submission" date="2016-03" db="EMBL/GenBank/DDBJ databases">
        <authorList>
            <person name="Guldener U."/>
        </authorList>
    </citation>
    <scope>NUCLEOTIDE SEQUENCE [LARGE SCALE GENOMIC DNA]</scope>
</reference>
<evidence type="ECO:0000313" key="1">
    <source>
        <dbReference type="EMBL" id="CZT51307.1"/>
    </source>
</evidence>
<evidence type="ECO:0000313" key="2">
    <source>
        <dbReference type="Proteomes" id="UP000177625"/>
    </source>
</evidence>
<dbReference type="EMBL" id="FJVC01000484">
    <property type="protein sequence ID" value="CZT51307.1"/>
    <property type="molecule type" value="Genomic_DNA"/>
</dbReference>
<sequence length="94" mass="10465">MSCCRVRLTCVPAMAATNGTLHRSPAVRTHPVRFLIDTGNWNGRSPGTTAFRRYPDTKQQAKIFLKKNTKHVSSWSRLVISLESASRFDGDDSG</sequence>
<dbReference type="AlphaFoldDB" id="A0A1E1MQD2"/>
<protein>
    <submittedName>
        <fullName evidence="1">Uncharacterized protein</fullName>
    </submittedName>
</protein>